<organism evidence="1 2">
    <name type="scientific">Chitinophaga caeni</name>
    <dbReference type="NCBI Taxonomy" id="2029983"/>
    <lineage>
        <taxon>Bacteria</taxon>
        <taxon>Pseudomonadati</taxon>
        <taxon>Bacteroidota</taxon>
        <taxon>Chitinophagia</taxon>
        <taxon>Chitinophagales</taxon>
        <taxon>Chitinophagaceae</taxon>
        <taxon>Chitinophaga</taxon>
    </lineage>
</organism>
<dbReference type="RefSeq" id="WP_098192995.1">
    <property type="nucleotide sequence ID" value="NZ_CP023777.1"/>
</dbReference>
<dbReference type="Pfam" id="PF03663">
    <property type="entry name" value="Glyco_hydro_76"/>
    <property type="match status" value="1"/>
</dbReference>
<accession>A0A291QRN9</accession>
<dbReference type="SUPFAM" id="SSF48208">
    <property type="entry name" value="Six-hairpin glycosidases"/>
    <property type="match status" value="1"/>
</dbReference>
<sequence>MKSWILISMVALAGIHLACGKDEHKDVPITPPKEVSFTAKDATNALNYFNKAYYDPAKKLYFPTTEKNGVAAIWTQAIYWDMIMNAYLRTGDDQWKIMIHDVFEGNYQHYDHFNWENRQVWFIHDDMMWWIISLARAYQITGTEEYLNYSKSGFERVWNESYDAVDGGMWWDFKKSGKNACINFPTVIAAATLYNITKDEMYLTKAKSIFEWGANNLYDSTKGRVADNNVNGNKGWSDYTYNQGTFIGAATLLYKITGDSKYLGYAVKAADYTKMSMCDGNGIMPPEGDWNEQGILKAIFGHYIMNLVNEGKQDQYLPWLRKNINLAWGNRDAARGITYRNYNVTCPTGIVQSYESSSTVMLMQVCPPGE</sequence>
<reference evidence="1 2" key="1">
    <citation type="submission" date="2017-10" db="EMBL/GenBank/DDBJ databases">
        <title>Paenichitinophaga pekingensis gen. nov., sp. nov., isolated from activated sludge.</title>
        <authorList>
            <person name="Jin D."/>
            <person name="Kong X."/>
            <person name="Deng Y."/>
            <person name="Bai Z."/>
        </authorList>
    </citation>
    <scope>NUCLEOTIDE SEQUENCE [LARGE SCALE GENOMIC DNA]</scope>
    <source>
        <strain evidence="1 2">13</strain>
    </source>
</reference>
<gene>
    <name evidence="1" type="ORF">COR50_05095</name>
</gene>
<protein>
    <submittedName>
        <fullName evidence="1">Alpha-1,6-mannanase</fullName>
    </submittedName>
</protein>
<proteinExistence type="predicted"/>
<keyword evidence="2" id="KW-1185">Reference proteome</keyword>
<dbReference type="GO" id="GO:0005975">
    <property type="term" value="P:carbohydrate metabolic process"/>
    <property type="evidence" value="ECO:0007669"/>
    <property type="project" value="InterPro"/>
</dbReference>
<dbReference type="PANTHER" id="PTHR47791">
    <property type="entry name" value="MEIOTICALLY UP-REGULATED GENE 191 PROTEIN"/>
    <property type="match status" value="1"/>
</dbReference>
<dbReference type="InterPro" id="IPR005198">
    <property type="entry name" value="Glyco_hydro_76"/>
</dbReference>
<name>A0A291QRN9_9BACT</name>
<dbReference type="OrthoDB" id="6387072at2"/>
<dbReference type="PIRSF" id="PIRSF021505">
    <property type="entry name" value="O_gly_hdrol"/>
    <property type="match status" value="1"/>
</dbReference>
<dbReference type="Proteomes" id="UP000220133">
    <property type="component" value="Chromosome"/>
</dbReference>
<dbReference type="EMBL" id="CP023777">
    <property type="protein sequence ID" value="ATL46607.1"/>
    <property type="molecule type" value="Genomic_DNA"/>
</dbReference>
<dbReference type="InterPro" id="IPR008928">
    <property type="entry name" value="6-hairpin_glycosidase_sf"/>
</dbReference>
<dbReference type="PANTHER" id="PTHR47791:SF3">
    <property type="entry name" value="MEIOTICALLY UP-REGULATED GENE 191 PROTEIN"/>
    <property type="match status" value="1"/>
</dbReference>
<evidence type="ECO:0000313" key="2">
    <source>
        <dbReference type="Proteomes" id="UP000220133"/>
    </source>
</evidence>
<dbReference type="KEGG" id="cbae:COR50_05095"/>
<dbReference type="Gene3D" id="1.50.10.20">
    <property type="match status" value="1"/>
</dbReference>
<dbReference type="InterPro" id="IPR014512">
    <property type="entry name" value="O_gly_hydro"/>
</dbReference>
<evidence type="ECO:0000313" key="1">
    <source>
        <dbReference type="EMBL" id="ATL46607.1"/>
    </source>
</evidence>
<dbReference type="AlphaFoldDB" id="A0A291QRN9"/>
<dbReference type="InterPro" id="IPR053169">
    <property type="entry name" value="MUG_Protein"/>
</dbReference>